<dbReference type="PANTHER" id="PTHR45626">
    <property type="entry name" value="TRANSCRIPTION TERMINATION FACTOR 2-RELATED"/>
    <property type="match status" value="1"/>
</dbReference>
<dbReference type="CDD" id="cd18008">
    <property type="entry name" value="DEXDc_SHPRH-like"/>
    <property type="match status" value="1"/>
</dbReference>
<dbReference type="GO" id="GO:0005634">
    <property type="term" value="C:nucleus"/>
    <property type="evidence" value="ECO:0007669"/>
    <property type="project" value="TreeGrafter"/>
</dbReference>
<feature type="domain" description="Helicase ATP-binding" evidence="6">
    <location>
        <begin position="35"/>
        <end position="201"/>
    </location>
</feature>
<feature type="domain" description="RING-type" evidence="5">
    <location>
        <begin position="487"/>
        <end position="527"/>
    </location>
</feature>
<evidence type="ECO:0000259" key="7">
    <source>
        <dbReference type="PROSITE" id="PS51194"/>
    </source>
</evidence>
<dbReference type="InterPro" id="IPR013083">
    <property type="entry name" value="Znf_RING/FYVE/PHD"/>
</dbReference>
<evidence type="ECO:0000256" key="1">
    <source>
        <dbReference type="ARBA" id="ARBA00022741"/>
    </source>
</evidence>
<dbReference type="SMART" id="SM00184">
    <property type="entry name" value="RING"/>
    <property type="match status" value="1"/>
</dbReference>
<dbReference type="AlphaFoldDB" id="A0A6C0CNI9"/>
<evidence type="ECO:0000259" key="6">
    <source>
        <dbReference type="PROSITE" id="PS51192"/>
    </source>
</evidence>
<dbReference type="InterPro" id="IPR001841">
    <property type="entry name" value="Znf_RING"/>
</dbReference>
<dbReference type="InterPro" id="IPR049730">
    <property type="entry name" value="SNF2/RAD54-like_C"/>
</dbReference>
<dbReference type="InterPro" id="IPR050628">
    <property type="entry name" value="SNF2_RAD54_helicase_TF"/>
</dbReference>
<dbReference type="InterPro" id="IPR038718">
    <property type="entry name" value="SNF2-like_sf"/>
</dbReference>
<evidence type="ECO:0000256" key="2">
    <source>
        <dbReference type="ARBA" id="ARBA00022801"/>
    </source>
</evidence>
<dbReference type="PANTHER" id="PTHR45626:SF17">
    <property type="entry name" value="HELICASE-LIKE TRANSCRIPTION FACTOR"/>
    <property type="match status" value="1"/>
</dbReference>
<dbReference type="InterPro" id="IPR000330">
    <property type="entry name" value="SNF2_N"/>
</dbReference>
<dbReference type="SUPFAM" id="SSF57850">
    <property type="entry name" value="RING/U-box"/>
    <property type="match status" value="1"/>
</dbReference>
<keyword evidence="4" id="KW-0067">ATP-binding</keyword>
<keyword evidence="2" id="KW-0378">Hydrolase</keyword>
<dbReference type="Pfam" id="PF13639">
    <property type="entry name" value="zf-RING_2"/>
    <property type="match status" value="1"/>
</dbReference>
<dbReference type="InterPro" id="IPR001650">
    <property type="entry name" value="Helicase_C-like"/>
</dbReference>
<proteinExistence type="predicted"/>
<organism evidence="8">
    <name type="scientific">viral metagenome</name>
    <dbReference type="NCBI Taxonomy" id="1070528"/>
    <lineage>
        <taxon>unclassified sequences</taxon>
        <taxon>metagenomes</taxon>
        <taxon>organismal metagenomes</taxon>
    </lineage>
</organism>
<dbReference type="Gene3D" id="3.30.40.10">
    <property type="entry name" value="Zinc/RING finger domain, C3HC4 (zinc finger)"/>
    <property type="match status" value="1"/>
</dbReference>
<accession>A0A6C0CNI9</accession>
<dbReference type="InterPro" id="IPR014001">
    <property type="entry name" value="Helicase_ATP-bd"/>
</dbReference>
<feature type="domain" description="Helicase C-terminal" evidence="7">
    <location>
        <begin position="324"/>
        <end position="480"/>
    </location>
</feature>
<evidence type="ECO:0000256" key="4">
    <source>
        <dbReference type="ARBA" id="ARBA00022840"/>
    </source>
</evidence>
<dbReference type="SMART" id="SM00490">
    <property type="entry name" value="HELICc"/>
    <property type="match status" value="1"/>
</dbReference>
<protein>
    <recommendedName>
        <fullName evidence="9">RING-type domain-containing protein</fullName>
    </recommendedName>
</protein>
<dbReference type="GO" id="GO:0004386">
    <property type="term" value="F:helicase activity"/>
    <property type="evidence" value="ECO:0007669"/>
    <property type="project" value="UniProtKB-KW"/>
</dbReference>
<dbReference type="GO" id="GO:0006281">
    <property type="term" value="P:DNA repair"/>
    <property type="evidence" value="ECO:0007669"/>
    <property type="project" value="TreeGrafter"/>
</dbReference>
<dbReference type="SUPFAM" id="SSF52540">
    <property type="entry name" value="P-loop containing nucleoside triphosphate hydrolases"/>
    <property type="match status" value="2"/>
</dbReference>
<reference evidence="8" key="1">
    <citation type="journal article" date="2020" name="Nature">
        <title>Giant virus diversity and host interactions through global metagenomics.</title>
        <authorList>
            <person name="Schulz F."/>
            <person name="Roux S."/>
            <person name="Paez-Espino D."/>
            <person name="Jungbluth S."/>
            <person name="Walsh D.A."/>
            <person name="Denef V.J."/>
            <person name="McMahon K.D."/>
            <person name="Konstantinidis K.T."/>
            <person name="Eloe-Fadrosh E.A."/>
            <person name="Kyrpides N.C."/>
            <person name="Woyke T."/>
        </authorList>
    </citation>
    <scope>NUCLEOTIDE SEQUENCE</scope>
    <source>
        <strain evidence="8">GVMAG-M-3300021425-30</strain>
    </source>
</reference>
<dbReference type="CDD" id="cd18793">
    <property type="entry name" value="SF2_C_SNF"/>
    <property type="match status" value="1"/>
</dbReference>
<keyword evidence="1" id="KW-0547">Nucleotide-binding</keyword>
<dbReference type="Gene3D" id="3.40.50.300">
    <property type="entry name" value="P-loop containing nucleotide triphosphate hydrolases"/>
    <property type="match status" value="1"/>
</dbReference>
<dbReference type="PROSITE" id="PS51194">
    <property type="entry name" value="HELICASE_CTER"/>
    <property type="match status" value="1"/>
</dbReference>
<evidence type="ECO:0000259" key="5">
    <source>
        <dbReference type="PROSITE" id="PS50089"/>
    </source>
</evidence>
<dbReference type="InterPro" id="IPR027417">
    <property type="entry name" value="P-loop_NTPase"/>
</dbReference>
<evidence type="ECO:0008006" key="9">
    <source>
        <dbReference type="Google" id="ProtNLM"/>
    </source>
</evidence>
<dbReference type="GO" id="GO:0016787">
    <property type="term" value="F:hydrolase activity"/>
    <property type="evidence" value="ECO:0007669"/>
    <property type="project" value="UniProtKB-KW"/>
</dbReference>
<name>A0A6C0CNI9_9ZZZZ</name>
<evidence type="ECO:0000256" key="3">
    <source>
        <dbReference type="ARBA" id="ARBA00022806"/>
    </source>
</evidence>
<evidence type="ECO:0000313" key="8">
    <source>
        <dbReference type="EMBL" id="QHT06366.1"/>
    </source>
</evidence>
<dbReference type="PROSITE" id="PS50089">
    <property type="entry name" value="ZF_RING_2"/>
    <property type="match status" value="1"/>
</dbReference>
<dbReference type="Pfam" id="PF00176">
    <property type="entry name" value="SNF2-rel_dom"/>
    <property type="match status" value="1"/>
</dbReference>
<dbReference type="GO" id="GO:0005524">
    <property type="term" value="F:ATP binding"/>
    <property type="evidence" value="ECO:0007669"/>
    <property type="project" value="UniProtKB-KW"/>
</dbReference>
<dbReference type="PROSITE" id="PS51192">
    <property type="entry name" value="HELICASE_ATP_BIND_1"/>
    <property type="match status" value="1"/>
</dbReference>
<dbReference type="SMART" id="SM00487">
    <property type="entry name" value="DEXDc"/>
    <property type="match status" value="1"/>
</dbReference>
<dbReference type="GO" id="GO:0008094">
    <property type="term" value="F:ATP-dependent activity, acting on DNA"/>
    <property type="evidence" value="ECO:0007669"/>
    <property type="project" value="TreeGrafter"/>
</dbReference>
<dbReference type="EMBL" id="MN739468">
    <property type="protein sequence ID" value="QHT06366.1"/>
    <property type="molecule type" value="Genomic_DNA"/>
</dbReference>
<dbReference type="Pfam" id="PF00271">
    <property type="entry name" value="Helicase_C"/>
    <property type="match status" value="1"/>
</dbReference>
<keyword evidence="3" id="KW-0347">Helicase</keyword>
<sequence>MERFEAFLERNGFDAKDYQREGVEWMLSLETNGCMMGKKQIRGGILADEMGLGKTIQMIGLLLANFKLHTLVVLPRALLEQWEIIITKTLGHRPLVYHGYEGRTATIDQVKGSPIVLTTYGMLAKLTEKPRKGVPLKFGKLHKVNWDRVIFDEAHHMRNRNTRNHKAGACVPATHKWLVTGTPIQNSVTDFYGLCAVLGMEQGFYTNKSNISTISEALIKKRTKKSVGIILPDLHRHVENVEWESQEEKTLAADIHSHLAFANVAMREENPFSRAGFHHFAMLQRARQVCIDSSLLEKNIKVLLELGILEDESFLTQAMQYQSKINAVVSKIEQRKDNGRAKLIFCHYHSEIDKLMSRISDMGLKTARFDGRTSQLQRDEILMSDEFDALVLQIRTGCEGLNLQRFSEVYFVTPNWNPAVEDQAVARCHRIGQESEIDVFSFKMESFDDENFTKTLDKYVKDVQRFKRTEAKILDPEELGEELEDKCAICLSPQYEHNHCRLDCGHCFHDKCIHTWLTRGQDCPVCRQ</sequence>
<dbReference type="Gene3D" id="3.40.50.10810">
    <property type="entry name" value="Tandem AAA-ATPase domain"/>
    <property type="match status" value="1"/>
</dbReference>